<dbReference type="RefSeq" id="XP_008871429.1">
    <property type="nucleotide sequence ID" value="XM_008873207.1"/>
</dbReference>
<dbReference type="VEuPathDB" id="FungiDB:H310_07722"/>
<gene>
    <name evidence="2" type="ORF">H310_07722</name>
</gene>
<dbReference type="AlphaFoldDB" id="A0A024U061"/>
<feature type="region of interest" description="Disordered" evidence="1">
    <location>
        <begin position="30"/>
        <end position="65"/>
    </location>
</feature>
<reference evidence="2" key="1">
    <citation type="submission" date="2013-12" db="EMBL/GenBank/DDBJ databases">
        <title>The Genome Sequence of Aphanomyces invadans NJM9701.</title>
        <authorList>
            <consortium name="The Broad Institute Genomics Platform"/>
            <person name="Russ C."/>
            <person name="Tyler B."/>
            <person name="van West P."/>
            <person name="Dieguez-Uribeondo J."/>
            <person name="Young S.K."/>
            <person name="Zeng Q."/>
            <person name="Gargeya S."/>
            <person name="Fitzgerald M."/>
            <person name="Abouelleil A."/>
            <person name="Alvarado L."/>
            <person name="Chapman S.B."/>
            <person name="Gainer-Dewar J."/>
            <person name="Goldberg J."/>
            <person name="Griggs A."/>
            <person name="Gujja S."/>
            <person name="Hansen M."/>
            <person name="Howarth C."/>
            <person name="Imamovic A."/>
            <person name="Ireland A."/>
            <person name="Larimer J."/>
            <person name="McCowan C."/>
            <person name="Murphy C."/>
            <person name="Pearson M."/>
            <person name="Poon T.W."/>
            <person name="Priest M."/>
            <person name="Roberts A."/>
            <person name="Saif S."/>
            <person name="Shea T."/>
            <person name="Sykes S."/>
            <person name="Wortman J."/>
            <person name="Nusbaum C."/>
            <person name="Birren B."/>
        </authorList>
    </citation>
    <scope>NUCLEOTIDE SEQUENCE [LARGE SCALE GENOMIC DNA]</scope>
    <source>
        <strain evidence="2">NJM9701</strain>
    </source>
</reference>
<name>A0A024U061_9STRA</name>
<dbReference type="GeneID" id="20084772"/>
<evidence type="ECO:0000256" key="1">
    <source>
        <dbReference type="SAM" id="MobiDB-lite"/>
    </source>
</evidence>
<organism evidence="2">
    <name type="scientific">Aphanomyces invadans</name>
    <dbReference type="NCBI Taxonomy" id="157072"/>
    <lineage>
        <taxon>Eukaryota</taxon>
        <taxon>Sar</taxon>
        <taxon>Stramenopiles</taxon>
        <taxon>Oomycota</taxon>
        <taxon>Saprolegniomycetes</taxon>
        <taxon>Saprolegniales</taxon>
        <taxon>Verrucalvaceae</taxon>
        <taxon>Aphanomyces</taxon>
    </lineage>
</organism>
<protein>
    <submittedName>
        <fullName evidence="2">Uncharacterized protein</fullName>
    </submittedName>
</protein>
<proteinExistence type="predicted"/>
<accession>A0A024U061</accession>
<dbReference type="EMBL" id="KI913966">
    <property type="protein sequence ID" value="ETV99653.1"/>
    <property type="molecule type" value="Genomic_DNA"/>
</dbReference>
<evidence type="ECO:0000313" key="2">
    <source>
        <dbReference type="EMBL" id="ETV99653.1"/>
    </source>
</evidence>
<sequence length="135" mass="15598">MPTTRSSRVHGAMMDLASVLLPRRLVHERPRRLLETSAPGHGARERRQPTTAQSKTLSPWASRPQQETNALAVMETHKTCRPWREFSSRRLLAYMLARVKSRRPSETFFFHNPDELEFNVRLNDISPFCIGDNTV</sequence>
<feature type="compositionally biased region" description="Polar residues" evidence="1">
    <location>
        <begin position="49"/>
        <end position="65"/>
    </location>
</feature>